<sequence length="140" mass="16350">MCLRKKKSRMSHKEVRKSEQGTTPKSHTPHTPMEKQAGKTRTKTTEEGENVMAKTCAEPRRLFEWDPQNPTIYNRLSIYPCCCVKARRVMKEVKEARDPAYKTLEPDMSDWESVRLMKKSEVNLDEIVKKDIKHLDATQN</sequence>
<name>A0AAN8ITV4_TRICO</name>
<comment type="caution">
    <text evidence="2">The sequence shown here is derived from an EMBL/GenBank/DDBJ whole genome shotgun (WGS) entry which is preliminary data.</text>
</comment>
<feature type="compositionally biased region" description="Basic residues" evidence="1">
    <location>
        <begin position="1"/>
        <end position="10"/>
    </location>
</feature>
<evidence type="ECO:0000313" key="3">
    <source>
        <dbReference type="Proteomes" id="UP001331761"/>
    </source>
</evidence>
<protein>
    <submittedName>
        <fullName evidence="2">Uncharacterized protein</fullName>
    </submittedName>
</protein>
<gene>
    <name evidence="2" type="ORF">GCK32_012096</name>
</gene>
<dbReference type="AlphaFoldDB" id="A0AAN8ITV4"/>
<accession>A0AAN8ITV4</accession>
<organism evidence="2 3">
    <name type="scientific">Trichostrongylus colubriformis</name>
    <name type="common">Black scour worm</name>
    <dbReference type="NCBI Taxonomy" id="6319"/>
    <lineage>
        <taxon>Eukaryota</taxon>
        <taxon>Metazoa</taxon>
        <taxon>Ecdysozoa</taxon>
        <taxon>Nematoda</taxon>
        <taxon>Chromadorea</taxon>
        <taxon>Rhabditida</taxon>
        <taxon>Rhabditina</taxon>
        <taxon>Rhabditomorpha</taxon>
        <taxon>Strongyloidea</taxon>
        <taxon>Trichostrongylidae</taxon>
        <taxon>Trichostrongylus</taxon>
    </lineage>
</organism>
<proteinExistence type="predicted"/>
<keyword evidence="3" id="KW-1185">Reference proteome</keyword>
<dbReference type="EMBL" id="WIXE01000460">
    <property type="protein sequence ID" value="KAK5986564.1"/>
    <property type="molecule type" value="Genomic_DNA"/>
</dbReference>
<feature type="region of interest" description="Disordered" evidence="1">
    <location>
        <begin position="1"/>
        <end position="51"/>
    </location>
</feature>
<reference evidence="2 3" key="1">
    <citation type="submission" date="2019-10" db="EMBL/GenBank/DDBJ databases">
        <title>Assembly and Annotation for the nematode Trichostrongylus colubriformis.</title>
        <authorList>
            <person name="Martin J."/>
        </authorList>
    </citation>
    <scope>NUCLEOTIDE SEQUENCE [LARGE SCALE GENOMIC DNA]</scope>
    <source>
        <strain evidence="2">G859</strain>
        <tissue evidence="2">Whole worm</tissue>
    </source>
</reference>
<evidence type="ECO:0000313" key="2">
    <source>
        <dbReference type="EMBL" id="KAK5986564.1"/>
    </source>
</evidence>
<evidence type="ECO:0000256" key="1">
    <source>
        <dbReference type="SAM" id="MobiDB-lite"/>
    </source>
</evidence>
<dbReference type="Proteomes" id="UP001331761">
    <property type="component" value="Unassembled WGS sequence"/>
</dbReference>